<reference evidence="1" key="1">
    <citation type="journal article" date="2005" name="BMC Biol.">
        <title>The sequence of rice chromosomes 11 and 12, rich in disease resistance genes and recent gene duplications.</title>
        <authorList>
            <consortium name="The rice chromosomes 11 and 12 sequencing consortia"/>
        </authorList>
    </citation>
    <scope>NUCLEOTIDE SEQUENCE [LARGE SCALE GENOMIC DNA]</scope>
</reference>
<protein>
    <submittedName>
        <fullName evidence="1">Uncharacterized protein</fullName>
    </submittedName>
</protein>
<accession>Q2QS98</accession>
<sequence length="46" mass="5217">MGPESSKLPYGSTKFWAAHRVTNNDHEEEDACGEPVDLLEWDSYGF</sequence>
<gene>
    <name evidence="1" type="ordered locus">LOC_Os12g24859</name>
</gene>
<reference evidence="1" key="3">
    <citation type="submission" date="2006-01" db="EMBL/GenBank/DDBJ databases">
        <authorList>
            <person name="Buell R."/>
        </authorList>
    </citation>
    <scope>NUCLEOTIDE SEQUENCE</scope>
</reference>
<reference evidence="1" key="2">
    <citation type="submission" date="2005-04" db="EMBL/GenBank/DDBJ databases">
        <authorList>
            <person name="Buell C.R."/>
            <person name="Wing R.A."/>
            <person name="McCombie W.A."/>
            <person name="Ouyang S."/>
        </authorList>
    </citation>
    <scope>NUCLEOTIDE SEQUENCE</scope>
</reference>
<dbReference type="AlphaFoldDB" id="Q2QS98"/>
<organism evidence="1">
    <name type="scientific">Oryza sativa subsp. japonica</name>
    <name type="common">Rice</name>
    <dbReference type="NCBI Taxonomy" id="39947"/>
    <lineage>
        <taxon>Eukaryota</taxon>
        <taxon>Viridiplantae</taxon>
        <taxon>Streptophyta</taxon>
        <taxon>Embryophyta</taxon>
        <taxon>Tracheophyta</taxon>
        <taxon>Spermatophyta</taxon>
        <taxon>Magnoliopsida</taxon>
        <taxon>Liliopsida</taxon>
        <taxon>Poales</taxon>
        <taxon>Poaceae</taxon>
        <taxon>BOP clade</taxon>
        <taxon>Oryzoideae</taxon>
        <taxon>Oryzeae</taxon>
        <taxon>Oryzinae</taxon>
        <taxon>Oryza</taxon>
        <taxon>Oryza sativa</taxon>
    </lineage>
</organism>
<name>Q2QS98_ORYSJ</name>
<evidence type="ECO:0000313" key="1">
    <source>
        <dbReference type="EMBL" id="ABA97982.1"/>
    </source>
</evidence>
<dbReference type="EMBL" id="DP000011">
    <property type="protein sequence ID" value="ABA97982.1"/>
    <property type="molecule type" value="Genomic_DNA"/>
</dbReference>
<proteinExistence type="predicted"/>